<sequence>MAATPSSGDETEFLVLSRWGFAFWWVVILLIHLITFIFNACYAKFYWVFGSTFLSTSLETYDVGMAPQYFHSISYVHIVLAAAHGGCLLLMAVGSMCRCSLVFSPTDLLRSASLTYANIADRRGVLGVNGRYFYAILLCRELVETSFQTVQAFRMSKYLSNALLNRFYVVLLVINCWSSVLVHTKLFGKDEARRRFTAIVFDCALDLISSIGL</sequence>
<dbReference type="GeneID" id="20650486"/>
<dbReference type="AlphaFoldDB" id="G4Z300"/>
<feature type="transmembrane region" description="Helical" evidence="1">
    <location>
        <begin position="21"/>
        <end position="49"/>
    </location>
</feature>
<proteinExistence type="predicted"/>
<dbReference type="RefSeq" id="XP_009522050.1">
    <property type="nucleotide sequence ID" value="XM_009523755.1"/>
</dbReference>
<protein>
    <submittedName>
        <fullName evidence="2">Uncharacterized protein</fullName>
    </submittedName>
</protein>
<dbReference type="Proteomes" id="UP000002640">
    <property type="component" value="Unassembled WGS sequence"/>
</dbReference>
<feature type="non-terminal residue" evidence="2">
    <location>
        <position position="213"/>
    </location>
</feature>
<dbReference type="KEGG" id="psoj:PHYSODRAFT_375172"/>
<evidence type="ECO:0000256" key="1">
    <source>
        <dbReference type="SAM" id="Phobius"/>
    </source>
</evidence>
<keyword evidence="1" id="KW-0812">Transmembrane</keyword>
<evidence type="ECO:0000313" key="2">
    <source>
        <dbReference type="EMBL" id="EGZ19333.1"/>
    </source>
</evidence>
<evidence type="ECO:0000313" key="3">
    <source>
        <dbReference type="Proteomes" id="UP000002640"/>
    </source>
</evidence>
<name>G4Z300_PHYSP</name>
<reference evidence="2 3" key="1">
    <citation type="journal article" date="2006" name="Science">
        <title>Phytophthora genome sequences uncover evolutionary origins and mechanisms of pathogenesis.</title>
        <authorList>
            <person name="Tyler B.M."/>
            <person name="Tripathy S."/>
            <person name="Zhang X."/>
            <person name="Dehal P."/>
            <person name="Jiang R.H."/>
            <person name="Aerts A."/>
            <person name="Arredondo F.D."/>
            <person name="Baxter L."/>
            <person name="Bensasson D."/>
            <person name="Beynon J.L."/>
            <person name="Chapman J."/>
            <person name="Damasceno C.M."/>
            <person name="Dorrance A.E."/>
            <person name="Dou D."/>
            <person name="Dickerman A.W."/>
            <person name="Dubchak I.L."/>
            <person name="Garbelotto M."/>
            <person name="Gijzen M."/>
            <person name="Gordon S.G."/>
            <person name="Govers F."/>
            <person name="Grunwald N.J."/>
            <person name="Huang W."/>
            <person name="Ivors K.L."/>
            <person name="Jones R.W."/>
            <person name="Kamoun S."/>
            <person name="Krampis K."/>
            <person name="Lamour K.H."/>
            <person name="Lee M.K."/>
            <person name="McDonald W.H."/>
            <person name="Medina M."/>
            <person name="Meijer H.J."/>
            <person name="Nordberg E.K."/>
            <person name="Maclean D.J."/>
            <person name="Ospina-Giraldo M.D."/>
            <person name="Morris P.F."/>
            <person name="Phuntumart V."/>
            <person name="Putnam N.H."/>
            <person name="Rash S."/>
            <person name="Rose J.K."/>
            <person name="Sakihama Y."/>
            <person name="Salamov A.A."/>
            <person name="Savidor A."/>
            <person name="Scheuring C.F."/>
            <person name="Smith B.M."/>
            <person name="Sobral B.W."/>
            <person name="Terry A."/>
            <person name="Torto-Alalibo T.A."/>
            <person name="Win J."/>
            <person name="Xu Z."/>
            <person name="Zhang H."/>
            <person name="Grigoriev I.V."/>
            <person name="Rokhsar D.S."/>
            <person name="Boore J.L."/>
        </authorList>
    </citation>
    <scope>NUCLEOTIDE SEQUENCE [LARGE SCALE GENOMIC DNA]</scope>
    <source>
        <strain evidence="2 3">P6497</strain>
    </source>
</reference>
<keyword evidence="1" id="KW-1133">Transmembrane helix</keyword>
<accession>G4Z300</accession>
<feature type="transmembrane region" description="Helical" evidence="1">
    <location>
        <begin position="163"/>
        <end position="182"/>
    </location>
</feature>
<dbReference type="EMBL" id="JH159153">
    <property type="protein sequence ID" value="EGZ19333.1"/>
    <property type="molecule type" value="Genomic_DNA"/>
</dbReference>
<organism evidence="2 3">
    <name type="scientific">Phytophthora sojae (strain P6497)</name>
    <name type="common">Soybean stem and root rot agent</name>
    <name type="synonym">Phytophthora megasperma f. sp. glycines</name>
    <dbReference type="NCBI Taxonomy" id="1094619"/>
    <lineage>
        <taxon>Eukaryota</taxon>
        <taxon>Sar</taxon>
        <taxon>Stramenopiles</taxon>
        <taxon>Oomycota</taxon>
        <taxon>Peronosporomycetes</taxon>
        <taxon>Peronosporales</taxon>
        <taxon>Peronosporaceae</taxon>
        <taxon>Phytophthora</taxon>
    </lineage>
</organism>
<feature type="transmembrane region" description="Helical" evidence="1">
    <location>
        <begin position="69"/>
        <end position="93"/>
    </location>
</feature>
<gene>
    <name evidence="2" type="ORF">PHYSODRAFT_375172</name>
</gene>
<keyword evidence="1" id="KW-0472">Membrane</keyword>
<dbReference type="InParanoid" id="G4Z300"/>
<keyword evidence="3" id="KW-1185">Reference proteome</keyword>